<name>A0A2W7P7G3_9BURK</name>
<proteinExistence type="predicted"/>
<dbReference type="Gene3D" id="1.10.10.10">
    <property type="entry name" value="Winged helix-like DNA-binding domain superfamily/Winged helix DNA-binding domain"/>
    <property type="match status" value="1"/>
</dbReference>
<sequence>MSTIIMSQCWPLEGMSIAQKAVLISLADNANDQGVCWPSIPTISKRVCASERAVQNAIKWLEAAQVVTANRSNGRHTSYTVSPAAYSPPQEIHPRTACTGAGDSPAQEMHHTPAADAGVPPQEMRQPPHQVPSNRKEPPKESSGNRQGAPAKSGKAAKQSALFERLWQAYPRKVAKADAEKAFAKLGADEALVEQLLAAIAKQSGWPEWREEGGKFIPHPATWLNGKRWLDEPAPQKPAGASGTPAGGGDATWWESAPGIEAKGAEVWRPRKAGEEFQRYKVGVFKAAGDGPWRQALLADLLRTKSSVYADVHAFFYGHPPTEGQV</sequence>
<feature type="region of interest" description="Disordered" evidence="1">
    <location>
        <begin position="231"/>
        <end position="250"/>
    </location>
</feature>
<organism evidence="2 3">
    <name type="scientific">Cupriavidus phytorum</name>
    <dbReference type="NCBI Taxonomy" id="3024399"/>
    <lineage>
        <taxon>Bacteria</taxon>
        <taxon>Pseudomonadati</taxon>
        <taxon>Pseudomonadota</taxon>
        <taxon>Betaproteobacteria</taxon>
        <taxon>Burkholderiales</taxon>
        <taxon>Burkholderiaceae</taxon>
        <taxon>Cupriavidus</taxon>
    </lineage>
</organism>
<dbReference type="Proteomes" id="UP000249638">
    <property type="component" value="Unassembled WGS sequence"/>
</dbReference>
<evidence type="ECO:0000313" key="3">
    <source>
        <dbReference type="Proteomes" id="UP000249638"/>
    </source>
</evidence>
<dbReference type="EMBL" id="QKZN01000002">
    <property type="protein sequence ID" value="PZX32038.1"/>
    <property type="molecule type" value="Genomic_DNA"/>
</dbReference>
<protein>
    <submittedName>
        <fullName evidence="2">Helix-turn-helix protein</fullName>
    </submittedName>
</protein>
<dbReference type="AlphaFoldDB" id="A0A2W7P7G3"/>
<reference evidence="2" key="1">
    <citation type="submission" date="2018-06" db="EMBL/GenBank/DDBJ databases">
        <title>Genomic Encyclopedia of Type Strains, Phase IV (KMG-V): Genome sequencing to study the core and pangenomes of soil and plant-associated prokaryotes.</title>
        <authorList>
            <person name="Whitman W."/>
        </authorList>
    </citation>
    <scope>NUCLEOTIDE SEQUENCE [LARGE SCALE GENOMIC DNA]</scope>
    <source>
        <strain evidence="2">MLR2-44</strain>
    </source>
</reference>
<dbReference type="Pfam" id="PF13730">
    <property type="entry name" value="HTH_36"/>
    <property type="match status" value="1"/>
</dbReference>
<gene>
    <name evidence="2" type="ORF">C7416_102198</name>
</gene>
<accession>A0A2W7P7G3</accession>
<feature type="region of interest" description="Disordered" evidence="1">
    <location>
        <begin position="74"/>
        <end position="158"/>
    </location>
</feature>
<evidence type="ECO:0000256" key="1">
    <source>
        <dbReference type="SAM" id="MobiDB-lite"/>
    </source>
</evidence>
<evidence type="ECO:0000313" key="2">
    <source>
        <dbReference type="EMBL" id="PZX32038.1"/>
    </source>
</evidence>
<comment type="caution">
    <text evidence="2">The sequence shown here is derived from an EMBL/GenBank/DDBJ whole genome shotgun (WGS) entry which is preliminary data.</text>
</comment>
<keyword evidence="3" id="KW-1185">Reference proteome</keyword>
<dbReference type="InterPro" id="IPR036388">
    <property type="entry name" value="WH-like_DNA-bd_sf"/>
</dbReference>